<feature type="compositionally biased region" description="Polar residues" evidence="1">
    <location>
        <begin position="10"/>
        <end position="23"/>
    </location>
</feature>
<reference evidence="2" key="1">
    <citation type="submission" date="2021-01" db="EMBL/GenBank/DDBJ databases">
        <title>Chromosome-level genome assembly of a human fungal pathogen reveals clustering of transcriptionally co-regulated genes.</title>
        <authorList>
            <person name="Voorhies M."/>
            <person name="Cohen S."/>
            <person name="Shea T.P."/>
            <person name="Petrus S."/>
            <person name="Munoz J.F."/>
            <person name="Poplawski S."/>
            <person name="Goldman W.E."/>
            <person name="Michael T."/>
            <person name="Cuomo C.A."/>
            <person name="Sil A."/>
            <person name="Beyhan S."/>
        </authorList>
    </citation>
    <scope>NUCLEOTIDE SEQUENCE</scope>
    <source>
        <strain evidence="2">H88</strain>
    </source>
</reference>
<name>A0A8A1M122_AJEC8</name>
<protein>
    <submittedName>
        <fullName evidence="2">Uncharacterized protein</fullName>
    </submittedName>
</protein>
<dbReference type="EMBL" id="CP069107">
    <property type="protein sequence ID" value="QSS57887.1"/>
    <property type="molecule type" value="Genomic_DNA"/>
</dbReference>
<gene>
    <name evidence="2" type="ORF">I7I53_12210</name>
</gene>
<sequence length="89" mass="10503">MAVPFETSRRTNGITQKTDYQNKRTTPNHVFLPLSYEKNFFCSALIKERSLHKSHDLQSDQICLRRRAKQISRKYAMNNETGQSIRRKS</sequence>
<evidence type="ECO:0000313" key="3">
    <source>
        <dbReference type="Proteomes" id="UP000663419"/>
    </source>
</evidence>
<proteinExistence type="predicted"/>
<evidence type="ECO:0000256" key="1">
    <source>
        <dbReference type="SAM" id="MobiDB-lite"/>
    </source>
</evidence>
<dbReference type="VEuPathDB" id="FungiDB:I7I53_12210"/>
<organism evidence="2 3">
    <name type="scientific">Ajellomyces capsulatus (strain H88)</name>
    <name type="common">Darling's disease fungus</name>
    <name type="synonym">Histoplasma capsulatum</name>
    <dbReference type="NCBI Taxonomy" id="544711"/>
    <lineage>
        <taxon>Eukaryota</taxon>
        <taxon>Fungi</taxon>
        <taxon>Dikarya</taxon>
        <taxon>Ascomycota</taxon>
        <taxon>Pezizomycotina</taxon>
        <taxon>Eurotiomycetes</taxon>
        <taxon>Eurotiomycetidae</taxon>
        <taxon>Onygenales</taxon>
        <taxon>Ajellomycetaceae</taxon>
        <taxon>Histoplasma</taxon>
    </lineage>
</organism>
<dbReference type="Proteomes" id="UP000663419">
    <property type="component" value="Chromosome 6"/>
</dbReference>
<dbReference type="AlphaFoldDB" id="A0A8A1M122"/>
<evidence type="ECO:0000313" key="2">
    <source>
        <dbReference type="EMBL" id="QSS57887.1"/>
    </source>
</evidence>
<accession>A0A8A1M122</accession>
<feature type="region of interest" description="Disordered" evidence="1">
    <location>
        <begin position="1"/>
        <end position="23"/>
    </location>
</feature>